<proteinExistence type="predicted"/>
<organism evidence="1 2">
    <name type="scientific">Sinosporangium siamense</name>
    <dbReference type="NCBI Taxonomy" id="1367973"/>
    <lineage>
        <taxon>Bacteria</taxon>
        <taxon>Bacillati</taxon>
        <taxon>Actinomycetota</taxon>
        <taxon>Actinomycetes</taxon>
        <taxon>Streptosporangiales</taxon>
        <taxon>Streptosporangiaceae</taxon>
        <taxon>Sinosporangium</taxon>
    </lineage>
</organism>
<evidence type="ECO:0000313" key="1">
    <source>
        <dbReference type="EMBL" id="GII96034.1"/>
    </source>
</evidence>
<dbReference type="AlphaFoldDB" id="A0A919VFE2"/>
<dbReference type="EMBL" id="BOOW01000041">
    <property type="protein sequence ID" value="GII96034.1"/>
    <property type="molecule type" value="Genomic_DNA"/>
</dbReference>
<evidence type="ECO:0000313" key="2">
    <source>
        <dbReference type="Proteomes" id="UP000606172"/>
    </source>
</evidence>
<keyword evidence="2" id="KW-1185">Reference proteome</keyword>
<sequence>MGEGTYWRIVSSHELIFNAGDYNVVRRHESEDWVPGVPDKDRVGVMRDLGARPFQAADEAAWKAAGSPNEIKVTVGDSKAKTAALTIRPTPERVQYMAPHNGGAVFWLGENVTVEDLRNLPDDPAELKRWLLKSYKGTATEGDRKQDSDGWLFAVSLGLVTSMPITPKVGGAAFEMLAELDSITSLGEVTDARGRTGVGVAIKDPRREGGVVQSRLIIDPATGQALASENTVLEPGGNFSHLEKGVRATSSVVVKAEWTDETPPAATEPRRVP</sequence>
<name>A0A919VFE2_9ACTN</name>
<comment type="caution">
    <text evidence="1">The sequence shown here is derived from an EMBL/GenBank/DDBJ whole genome shotgun (WGS) entry which is preliminary data.</text>
</comment>
<dbReference type="Proteomes" id="UP000606172">
    <property type="component" value="Unassembled WGS sequence"/>
</dbReference>
<accession>A0A919VFE2</accession>
<reference evidence="1" key="1">
    <citation type="submission" date="2021-01" db="EMBL/GenBank/DDBJ databases">
        <title>Whole genome shotgun sequence of Sinosporangium siamense NBRC 109515.</title>
        <authorList>
            <person name="Komaki H."/>
            <person name="Tamura T."/>
        </authorList>
    </citation>
    <scope>NUCLEOTIDE SEQUENCE</scope>
    <source>
        <strain evidence="1">NBRC 109515</strain>
    </source>
</reference>
<gene>
    <name evidence="1" type="ORF">Ssi02_62650</name>
</gene>
<protein>
    <submittedName>
        <fullName evidence="1">Uncharacterized protein</fullName>
    </submittedName>
</protein>